<sequence length="239" mass="25868">MSNQNYNGSMDIYKITPASYLSKDIFRTSKNVSVGQTYIFPLYATLNIKFDTAGISPIDLGIVIDENGDIRTDIKPNATPTDMSGHCGIVSDNTLVDNNGVQQYRIGTTGGTESASNDKSITVKMIFAEPKLGNLNGIMAGLNSNVVQATTETGGQTLIVSGAKINVANLLQGQVNGINLTTYDNKTVSWLNPYAFYQRVYNNIKDVSPAPTEDDKALAERMSGTVTIRTADCYQIKTK</sequence>
<reference evidence="1 2" key="1">
    <citation type="submission" date="2018-10" db="EMBL/GenBank/DDBJ databases">
        <title>GWAS and RNA-Seq identify cryptic mechanisms of antimicrobial resistance in Acinetobacter baumannii.</title>
        <authorList>
            <person name="Sahl J.W."/>
        </authorList>
    </citation>
    <scope>NUCLEOTIDE SEQUENCE [LARGE SCALE GENOMIC DNA]</scope>
    <source>
        <strain evidence="1 2">TG31299</strain>
    </source>
</reference>
<proteinExistence type="predicted"/>
<organism evidence="1 2">
    <name type="scientific">Acinetobacter baumannii</name>
    <dbReference type="NCBI Taxonomy" id="470"/>
    <lineage>
        <taxon>Bacteria</taxon>
        <taxon>Pseudomonadati</taxon>
        <taxon>Pseudomonadota</taxon>
        <taxon>Gammaproteobacteria</taxon>
        <taxon>Moraxellales</taxon>
        <taxon>Moraxellaceae</taxon>
        <taxon>Acinetobacter</taxon>
        <taxon>Acinetobacter calcoaceticus/baumannii complex</taxon>
    </lineage>
</organism>
<name>A0A3G5WAT7_ACIBA</name>
<evidence type="ECO:0000313" key="1">
    <source>
        <dbReference type="EMBL" id="RSP67213.1"/>
    </source>
</evidence>
<dbReference type="AlphaFoldDB" id="A0A3G5WAT7"/>
<dbReference type="EMBL" id="RFBY01000180">
    <property type="protein sequence ID" value="RSP67213.1"/>
    <property type="molecule type" value="Genomic_DNA"/>
</dbReference>
<gene>
    <name evidence="1" type="ORF">EA722_19940</name>
</gene>
<evidence type="ECO:0000313" key="2">
    <source>
        <dbReference type="Proteomes" id="UP000269597"/>
    </source>
</evidence>
<evidence type="ECO:0008006" key="3">
    <source>
        <dbReference type="Google" id="ProtNLM"/>
    </source>
</evidence>
<dbReference type="Proteomes" id="UP000269597">
    <property type="component" value="Unassembled WGS sequence"/>
</dbReference>
<protein>
    <recommendedName>
        <fullName evidence="3">FilF</fullName>
    </recommendedName>
</protein>
<comment type="caution">
    <text evidence="1">The sequence shown here is derived from an EMBL/GenBank/DDBJ whole genome shotgun (WGS) entry which is preliminary data.</text>
</comment>
<accession>A0A3G5WAT7</accession>